<dbReference type="AlphaFoldDB" id="A0A9W8JK05"/>
<dbReference type="EMBL" id="JANBPK010000297">
    <property type="protein sequence ID" value="KAJ2935847.1"/>
    <property type="molecule type" value="Genomic_DNA"/>
</dbReference>
<gene>
    <name evidence="1" type="ORF">H1R20_g1247</name>
</gene>
<protein>
    <submittedName>
        <fullName evidence="1">Uncharacterized protein</fullName>
    </submittedName>
</protein>
<name>A0A9W8JK05_9AGAR</name>
<keyword evidence="2" id="KW-1185">Reference proteome</keyword>
<dbReference type="Proteomes" id="UP001140091">
    <property type="component" value="Unassembled WGS sequence"/>
</dbReference>
<dbReference type="OrthoDB" id="3048394at2759"/>
<evidence type="ECO:0000313" key="1">
    <source>
        <dbReference type="EMBL" id="KAJ2935847.1"/>
    </source>
</evidence>
<comment type="caution">
    <text evidence="1">The sequence shown here is derived from an EMBL/GenBank/DDBJ whole genome shotgun (WGS) entry which is preliminary data.</text>
</comment>
<reference evidence="1" key="1">
    <citation type="submission" date="2022-06" db="EMBL/GenBank/DDBJ databases">
        <title>Genome Sequence of Candolleomyces eurysporus.</title>
        <authorList>
            <person name="Buettner E."/>
        </authorList>
    </citation>
    <scope>NUCLEOTIDE SEQUENCE</scope>
    <source>
        <strain evidence="1">VTCC 930004</strain>
    </source>
</reference>
<evidence type="ECO:0000313" key="2">
    <source>
        <dbReference type="Proteomes" id="UP001140091"/>
    </source>
</evidence>
<feature type="non-terminal residue" evidence="1">
    <location>
        <position position="51"/>
    </location>
</feature>
<sequence>MPSALSVPRSIRREMEHYLRQVEARHLRTPTSNPAILHWDFILQKLVEWFW</sequence>
<proteinExistence type="predicted"/>
<organism evidence="1 2">
    <name type="scientific">Candolleomyces eurysporus</name>
    <dbReference type="NCBI Taxonomy" id="2828524"/>
    <lineage>
        <taxon>Eukaryota</taxon>
        <taxon>Fungi</taxon>
        <taxon>Dikarya</taxon>
        <taxon>Basidiomycota</taxon>
        <taxon>Agaricomycotina</taxon>
        <taxon>Agaricomycetes</taxon>
        <taxon>Agaricomycetidae</taxon>
        <taxon>Agaricales</taxon>
        <taxon>Agaricineae</taxon>
        <taxon>Psathyrellaceae</taxon>
        <taxon>Candolleomyces</taxon>
    </lineage>
</organism>
<accession>A0A9W8JK05</accession>